<name>A0A8J7RK27_9HYPH</name>
<dbReference type="AlphaFoldDB" id="A0A8J7RK27"/>
<evidence type="ECO:0000313" key="2">
    <source>
        <dbReference type="Proteomes" id="UP000666240"/>
    </source>
</evidence>
<sequence>MTRNYTRSLVNQKKGFWKTARSGVRTLFVKDRSGALAPVAFKVKRTDYDPAMDPLEEARALVADVLPEEAEKAFAALFKA</sequence>
<gene>
    <name evidence="1" type="ORF">J5Y06_14680</name>
</gene>
<reference evidence="1" key="1">
    <citation type="submission" date="2021-03" db="EMBL/GenBank/DDBJ databases">
        <title>Genome sequencing and assembly of Tianweitania sediminis.</title>
        <authorList>
            <person name="Chhetri G."/>
        </authorList>
    </citation>
    <scope>NUCLEOTIDE SEQUENCE</scope>
    <source>
        <strain evidence="1">Z8</strain>
    </source>
</reference>
<evidence type="ECO:0000313" key="1">
    <source>
        <dbReference type="EMBL" id="MBP0439901.1"/>
    </source>
</evidence>
<dbReference type="RefSeq" id="WP_209335919.1">
    <property type="nucleotide sequence ID" value="NZ_JAGIYY010000004.1"/>
</dbReference>
<accession>A0A8J7RK27</accession>
<proteinExistence type="predicted"/>
<organism evidence="1 2">
    <name type="scientific">Tianweitania sediminis</name>
    <dbReference type="NCBI Taxonomy" id="1502156"/>
    <lineage>
        <taxon>Bacteria</taxon>
        <taxon>Pseudomonadati</taxon>
        <taxon>Pseudomonadota</taxon>
        <taxon>Alphaproteobacteria</taxon>
        <taxon>Hyphomicrobiales</taxon>
        <taxon>Phyllobacteriaceae</taxon>
        <taxon>Tianweitania</taxon>
    </lineage>
</organism>
<keyword evidence="2" id="KW-1185">Reference proteome</keyword>
<dbReference type="EMBL" id="JAGIYY010000004">
    <property type="protein sequence ID" value="MBP0439901.1"/>
    <property type="molecule type" value="Genomic_DNA"/>
</dbReference>
<comment type="caution">
    <text evidence="1">The sequence shown here is derived from an EMBL/GenBank/DDBJ whole genome shotgun (WGS) entry which is preliminary data.</text>
</comment>
<dbReference type="Proteomes" id="UP000666240">
    <property type="component" value="Unassembled WGS sequence"/>
</dbReference>
<protein>
    <submittedName>
        <fullName evidence="1">Uncharacterized protein</fullName>
    </submittedName>
</protein>